<evidence type="ECO:0000256" key="2">
    <source>
        <dbReference type="ARBA" id="ARBA00022448"/>
    </source>
</evidence>
<comment type="subcellular location">
    <subcellularLocation>
        <location evidence="7">Endoplasmic reticulum</location>
    </subcellularLocation>
    <subcellularLocation>
        <location evidence="7">Golgi apparatus</location>
        <location evidence="7">cis-Golgi network</location>
    </subcellularLocation>
    <subcellularLocation>
        <location evidence="1">Golgi apparatus</location>
    </subcellularLocation>
</comment>
<comment type="subunit">
    <text evidence="7">Part of the multisubunit transport protein particle (TRAPP) complex.</text>
</comment>
<accession>A0A9P6MEM1</accession>
<evidence type="ECO:0000256" key="4">
    <source>
        <dbReference type="ARBA" id="ARBA00022892"/>
    </source>
</evidence>
<evidence type="ECO:0000256" key="1">
    <source>
        <dbReference type="ARBA" id="ARBA00004555"/>
    </source>
</evidence>
<evidence type="ECO:0000256" key="6">
    <source>
        <dbReference type="ARBA" id="ARBA00038179"/>
    </source>
</evidence>
<keyword evidence="4 7" id="KW-0931">ER-Golgi transport</keyword>
<dbReference type="Proteomes" id="UP000749646">
    <property type="component" value="Unassembled WGS sequence"/>
</dbReference>
<dbReference type="GO" id="GO:0006888">
    <property type="term" value="P:endoplasmic reticulum to Golgi vesicle-mediated transport"/>
    <property type="evidence" value="ECO:0007669"/>
    <property type="project" value="UniProtKB-UniRule"/>
</dbReference>
<dbReference type="InterPro" id="IPR007233">
    <property type="entry name" value="TRAPPC"/>
</dbReference>
<keyword evidence="2 7" id="KW-0813">Transport</keyword>
<name>A0A9P6MEM1_9FUNG</name>
<organism evidence="8 9">
    <name type="scientific">Modicella reniformis</name>
    <dbReference type="NCBI Taxonomy" id="1440133"/>
    <lineage>
        <taxon>Eukaryota</taxon>
        <taxon>Fungi</taxon>
        <taxon>Fungi incertae sedis</taxon>
        <taxon>Mucoromycota</taxon>
        <taxon>Mortierellomycotina</taxon>
        <taxon>Mortierellomycetes</taxon>
        <taxon>Mortierellales</taxon>
        <taxon>Mortierellaceae</taxon>
        <taxon>Modicella</taxon>
    </lineage>
</organism>
<reference evidence="8" key="1">
    <citation type="journal article" date="2020" name="Fungal Divers.">
        <title>Resolving the Mortierellaceae phylogeny through synthesis of multi-gene phylogenetics and phylogenomics.</title>
        <authorList>
            <person name="Vandepol N."/>
            <person name="Liber J."/>
            <person name="Desiro A."/>
            <person name="Na H."/>
            <person name="Kennedy M."/>
            <person name="Barry K."/>
            <person name="Grigoriev I.V."/>
            <person name="Miller A.N."/>
            <person name="O'Donnell K."/>
            <person name="Stajich J.E."/>
            <person name="Bonito G."/>
        </authorList>
    </citation>
    <scope>NUCLEOTIDE SEQUENCE</scope>
    <source>
        <strain evidence="8">MES-2147</strain>
    </source>
</reference>
<dbReference type="EMBL" id="JAAAHW010001253">
    <property type="protein sequence ID" value="KAF9995956.1"/>
    <property type="molecule type" value="Genomic_DNA"/>
</dbReference>
<dbReference type="GO" id="GO:0005794">
    <property type="term" value="C:Golgi apparatus"/>
    <property type="evidence" value="ECO:0007669"/>
    <property type="project" value="UniProtKB-SubCell"/>
</dbReference>
<gene>
    <name evidence="8" type="ORF">BGZ65_008435</name>
</gene>
<dbReference type="Gene3D" id="3.30.450.70">
    <property type="match status" value="1"/>
</dbReference>
<dbReference type="Pfam" id="PF04099">
    <property type="entry name" value="Sybindin"/>
    <property type="match status" value="1"/>
</dbReference>
<proteinExistence type="inferred from homology"/>
<comment type="similarity">
    <text evidence="6">Belongs to the TRAPP small subunits family. TRAPPC4 subfamily.</text>
</comment>
<evidence type="ECO:0000256" key="3">
    <source>
        <dbReference type="ARBA" id="ARBA00022824"/>
    </source>
</evidence>
<evidence type="ECO:0000256" key="5">
    <source>
        <dbReference type="ARBA" id="ARBA00023034"/>
    </source>
</evidence>
<dbReference type="InterPro" id="IPR011012">
    <property type="entry name" value="Longin-like_dom_sf"/>
</dbReference>
<dbReference type="SMART" id="SM01399">
    <property type="entry name" value="Sybindin"/>
    <property type="match status" value="1"/>
</dbReference>
<evidence type="ECO:0000313" key="9">
    <source>
        <dbReference type="Proteomes" id="UP000749646"/>
    </source>
</evidence>
<protein>
    <recommendedName>
        <fullName evidence="7">Trafficking protein particle complex subunit</fullName>
    </recommendedName>
</protein>
<dbReference type="GO" id="GO:0005783">
    <property type="term" value="C:endoplasmic reticulum"/>
    <property type="evidence" value="ECO:0007669"/>
    <property type="project" value="UniProtKB-SubCell"/>
</dbReference>
<evidence type="ECO:0000313" key="8">
    <source>
        <dbReference type="EMBL" id="KAF9995956.1"/>
    </source>
</evidence>
<dbReference type="PANTHER" id="PTHR23249:SF15">
    <property type="entry name" value="TRAFFICKING PROTEIN PARTICLE COMPLEX SUBUNIT 4"/>
    <property type="match status" value="1"/>
</dbReference>
<dbReference type="PANTHER" id="PTHR23249">
    <property type="entry name" value="TRAFFICKING PROTEIN PARTICLE COMPLEX SUBUNIT"/>
    <property type="match status" value="1"/>
</dbReference>
<evidence type="ECO:0000256" key="7">
    <source>
        <dbReference type="RuleBase" id="RU366065"/>
    </source>
</evidence>
<sequence length="75" mass="8195">MIFSIYIINKAGGLVFNKDYSEGLAKLTSNEYLVLAGTFHGVHAITSKISPVPGSSGIEMLETDTFRIHCFQTLT</sequence>
<comment type="caution">
    <text evidence="8">The sequence shown here is derived from an EMBL/GenBank/DDBJ whole genome shotgun (WGS) entry which is preliminary data.</text>
</comment>
<dbReference type="AlphaFoldDB" id="A0A9P6MEM1"/>
<dbReference type="SUPFAM" id="SSF64356">
    <property type="entry name" value="SNARE-like"/>
    <property type="match status" value="1"/>
</dbReference>
<feature type="non-terminal residue" evidence="8">
    <location>
        <position position="1"/>
    </location>
</feature>
<dbReference type="GO" id="GO:0030008">
    <property type="term" value="C:TRAPP complex"/>
    <property type="evidence" value="ECO:0007669"/>
    <property type="project" value="UniProtKB-UniRule"/>
</dbReference>
<keyword evidence="3 7" id="KW-0256">Endoplasmic reticulum</keyword>
<keyword evidence="5 7" id="KW-0333">Golgi apparatus</keyword>
<keyword evidence="9" id="KW-1185">Reference proteome</keyword>
<dbReference type="OrthoDB" id="246406at2759"/>